<dbReference type="GO" id="GO:0005549">
    <property type="term" value="F:odorant binding"/>
    <property type="evidence" value="ECO:0007669"/>
    <property type="project" value="InterPro"/>
</dbReference>
<dbReference type="SUPFAM" id="SSF47565">
    <property type="entry name" value="Insect pheromone/odorant-binding proteins"/>
    <property type="match status" value="1"/>
</dbReference>
<evidence type="ECO:0000313" key="1">
    <source>
        <dbReference type="EMBL" id="KAH8355316.1"/>
    </source>
</evidence>
<dbReference type="InterPro" id="IPR036728">
    <property type="entry name" value="PBP_GOBP_sf"/>
</dbReference>
<keyword evidence="2" id="KW-1185">Reference proteome</keyword>
<name>A0AAD4JS99_9MUSC</name>
<evidence type="ECO:0000313" key="2">
    <source>
        <dbReference type="Proteomes" id="UP001200034"/>
    </source>
</evidence>
<dbReference type="Gene3D" id="1.10.238.20">
    <property type="entry name" value="Pheromone/general odorant binding protein domain"/>
    <property type="match status" value="1"/>
</dbReference>
<dbReference type="AlphaFoldDB" id="A0AAD4JS99"/>
<sequence>ARHPFDFFDESYEDFEDCLRAHNVSHEEYEAFEAFGNKKNLLEDKVELKFKCNIDCQLQRQPKKWLNPQGRLDVQLLNATAEAAEEISKCMTAAPEEQCAYSFKLVMCAYLANHPAVDYE</sequence>
<reference evidence="1" key="1">
    <citation type="journal article" date="2021" name="Mol. Ecol. Resour.">
        <title>Phylogenomic analyses of the genus Drosophila reveals genomic signals of climate adaptation.</title>
        <authorList>
            <person name="Li F."/>
            <person name="Rane R.V."/>
            <person name="Luria V."/>
            <person name="Xiong Z."/>
            <person name="Chen J."/>
            <person name="Li Z."/>
            <person name="Catullo R.A."/>
            <person name="Griffin P.C."/>
            <person name="Schiffer M."/>
            <person name="Pearce S."/>
            <person name="Lee S.F."/>
            <person name="McElroy K."/>
            <person name="Stocker A."/>
            <person name="Shirriffs J."/>
            <person name="Cockerell F."/>
            <person name="Coppin C."/>
            <person name="Sgro C.M."/>
            <person name="Karger A."/>
            <person name="Cain J.W."/>
            <person name="Weber J.A."/>
            <person name="Santpere G."/>
            <person name="Kirschner M.W."/>
            <person name="Hoffmann A.A."/>
            <person name="Oakeshott J.G."/>
            <person name="Zhang G."/>
        </authorList>
    </citation>
    <scope>NUCLEOTIDE SEQUENCE</scope>
    <source>
        <strain evidence="1">BGI-SZ-2011g</strain>
    </source>
</reference>
<dbReference type="EMBL" id="JAJJHW010003889">
    <property type="protein sequence ID" value="KAH8355316.1"/>
    <property type="molecule type" value="Genomic_DNA"/>
</dbReference>
<dbReference type="Proteomes" id="UP001200034">
    <property type="component" value="Unassembled WGS sequence"/>
</dbReference>
<proteinExistence type="predicted"/>
<feature type="non-terminal residue" evidence="1">
    <location>
        <position position="1"/>
    </location>
</feature>
<gene>
    <name evidence="1" type="ORF">KR093_010762</name>
</gene>
<organism evidence="1 2">
    <name type="scientific">Drosophila rubida</name>
    <dbReference type="NCBI Taxonomy" id="30044"/>
    <lineage>
        <taxon>Eukaryota</taxon>
        <taxon>Metazoa</taxon>
        <taxon>Ecdysozoa</taxon>
        <taxon>Arthropoda</taxon>
        <taxon>Hexapoda</taxon>
        <taxon>Insecta</taxon>
        <taxon>Pterygota</taxon>
        <taxon>Neoptera</taxon>
        <taxon>Endopterygota</taxon>
        <taxon>Diptera</taxon>
        <taxon>Brachycera</taxon>
        <taxon>Muscomorpha</taxon>
        <taxon>Ephydroidea</taxon>
        <taxon>Drosophilidae</taxon>
        <taxon>Drosophila</taxon>
    </lineage>
</organism>
<feature type="non-terminal residue" evidence="1">
    <location>
        <position position="120"/>
    </location>
</feature>
<comment type="caution">
    <text evidence="1">The sequence shown here is derived from an EMBL/GenBank/DDBJ whole genome shotgun (WGS) entry which is preliminary data.</text>
</comment>
<accession>A0AAD4JS99</accession>
<protein>
    <submittedName>
        <fullName evidence="1">Uncharacterized protein</fullName>
    </submittedName>
</protein>